<dbReference type="EMBL" id="UINC01165108">
    <property type="protein sequence ID" value="SVD66319.1"/>
    <property type="molecule type" value="Genomic_DNA"/>
</dbReference>
<reference evidence="1" key="1">
    <citation type="submission" date="2018-05" db="EMBL/GenBank/DDBJ databases">
        <authorList>
            <person name="Lanie J.A."/>
            <person name="Ng W.-L."/>
            <person name="Kazmierczak K.M."/>
            <person name="Andrzejewski T.M."/>
            <person name="Davidsen T.M."/>
            <person name="Wayne K.J."/>
            <person name="Tettelin H."/>
            <person name="Glass J.I."/>
            <person name="Rusch D."/>
            <person name="Podicherti R."/>
            <person name="Tsui H.-C.T."/>
            <person name="Winkler M.E."/>
        </authorList>
    </citation>
    <scope>NUCLEOTIDE SEQUENCE</scope>
</reference>
<gene>
    <name evidence="1" type="ORF">METZ01_LOCUS419173</name>
</gene>
<evidence type="ECO:0000313" key="1">
    <source>
        <dbReference type="EMBL" id="SVD66319.1"/>
    </source>
</evidence>
<proteinExistence type="predicted"/>
<sequence>VRGVPLAGEALRVIESVRRQLVRESVAKPDSDRPQPRGQRS</sequence>
<protein>
    <submittedName>
        <fullName evidence="1">Uncharacterized protein</fullName>
    </submittedName>
</protein>
<feature type="non-terminal residue" evidence="1">
    <location>
        <position position="1"/>
    </location>
</feature>
<name>A0A382X626_9ZZZZ</name>
<accession>A0A382X626</accession>
<dbReference type="AlphaFoldDB" id="A0A382X626"/>
<organism evidence="1">
    <name type="scientific">marine metagenome</name>
    <dbReference type="NCBI Taxonomy" id="408172"/>
    <lineage>
        <taxon>unclassified sequences</taxon>
        <taxon>metagenomes</taxon>
        <taxon>ecological metagenomes</taxon>
    </lineage>
</organism>